<dbReference type="EMBL" id="JAVIJP010000032">
    <property type="protein sequence ID" value="KAL3630941.1"/>
    <property type="molecule type" value="Genomic_DNA"/>
</dbReference>
<dbReference type="AlphaFoldDB" id="A0ABD3CPV2"/>
<reference evidence="2" key="1">
    <citation type="journal article" date="2024" name="IScience">
        <title>Strigolactones Initiate the Formation of Haustorium-like Structures in Castilleja.</title>
        <authorList>
            <person name="Buerger M."/>
            <person name="Peterson D."/>
            <person name="Chory J."/>
        </authorList>
    </citation>
    <scope>NUCLEOTIDE SEQUENCE [LARGE SCALE GENOMIC DNA]</scope>
</reference>
<sequence length="74" mass="8532">MLSRVNRLNASVRRRRGKLLRTTTAKASPDPKYTASMYDEIENRLRIRGIEEPSKDLGTLKQILVANSYLDHVF</sequence>
<evidence type="ECO:0000313" key="2">
    <source>
        <dbReference type="Proteomes" id="UP001632038"/>
    </source>
</evidence>
<proteinExistence type="predicted"/>
<name>A0ABD3CPV2_9LAMI</name>
<gene>
    <name evidence="1" type="ORF">CASFOL_023925</name>
</gene>
<protein>
    <submittedName>
        <fullName evidence="1">Uncharacterized protein</fullName>
    </submittedName>
</protein>
<evidence type="ECO:0000313" key="1">
    <source>
        <dbReference type="EMBL" id="KAL3630941.1"/>
    </source>
</evidence>
<keyword evidence="2" id="KW-1185">Reference proteome</keyword>
<accession>A0ABD3CPV2</accession>
<dbReference type="Proteomes" id="UP001632038">
    <property type="component" value="Unassembled WGS sequence"/>
</dbReference>
<comment type="caution">
    <text evidence="1">The sequence shown here is derived from an EMBL/GenBank/DDBJ whole genome shotgun (WGS) entry which is preliminary data.</text>
</comment>
<organism evidence="1 2">
    <name type="scientific">Castilleja foliolosa</name>
    <dbReference type="NCBI Taxonomy" id="1961234"/>
    <lineage>
        <taxon>Eukaryota</taxon>
        <taxon>Viridiplantae</taxon>
        <taxon>Streptophyta</taxon>
        <taxon>Embryophyta</taxon>
        <taxon>Tracheophyta</taxon>
        <taxon>Spermatophyta</taxon>
        <taxon>Magnoliopsida</taxon>
        <taxon>eudicotyledons</taxon>
        <taxon>Gunneridae</taxon>
        <taxon>Pentapetalae</taxon>
        <taxon>asterids</taxon>
        <taxon>lamiids</taxon>
        <taxon>Lamiales</taxon>
        <taxon>Orobanchaceae</taxon>
        <taxon>Pedicularideae</taxon>
        <taxon>Castillejinae</taxon>
        <taxon>Castilleja</taxon>
    </lineage>
</organism>